<evidence type="ECO:0000313" key="3">
    <source>
        <dbReference type="WBParaSite" id="PSU_v2.g5029.t1"/>
    </source>
</evidence>
<keyword evidence="2" id="KW-1185">Reference proteome</keyword>
<dbReference type="Proteomes" id="UP000887577">
    <property type="component" value="Unplaced"/>
</dbReference>
<protein>
    <submittedName>
        <fullName evidence="3">Uncharacterized protein</fullName>
    </submittedName>
</protein>
<evidence type="ECO:0000313" key="2">
    <source>
        <dbReference type="Proteomes" id="UP000887577"/>
    </source>
</evidence>
<organism evidence="2 3">
    <name type="scientific">Panagrolaimus superbus</name>
    <dbReference type="NCBI Taxonomy" id="310955"/>
    <lineage>
        <taxon>Eukaryota</taxon>
        <taxon>Metazoa</taxon>
        <taxon>Ecdysozoa</taxon>
        <taxon>Nematoda</taxon>
        <taxon>Chromadorea</taxon>
        <taxon>Rhabditida</taxon>
        <taxon>Tylenchina</taxon>
        <taxon>Panagrolaimomorpha</taxon>
        <taxon>Panagrolaimoidea</taxon>
        <taxon>Panagrolaimidae</taxon>
        <taxon>Panagrolaimus</taxon>
    </lineage>
</organism>
<dbReference type="WBParaSite" id="PSU_v2.g5029.t1">
    <property type="protein sequence ID" value="PSU_v2.g5029.t1"/>
    <property type="gene ID" value="PSU_v2.g5029"/>
</dbReference>
<proteinExistence type="predicted"/>
<reference evidence="3" key="1">
    <citation type="submission" date="2022-11" db="UniProtKB">
        <authorList>
            <consortium name="WormBaseParasite"/>
        </authorList>
    </citation>
    <scope>IDENTIFICATION</scope>
</reference>
<feature type="coiled-coil region" evidence="1">
    <location>
        <begin position="30"/>
        <end position="233"/>
    </location>
</feature>
<dbReference type="Gene3D" id="1.10.287.1490">
    <property type="match status" value="1"/>
</dbReference>
<sequence>MKKEITKKENTITELTLQVGKQAANDDKIIKELKKERDVVNAKNTTLTEELNELKKQNQTNLRSIERLENEKKREVDDLNDKLRKRNGDIDKVNSEKSNLDFERRQLEEKVQTLERELRTKSTAIDDANDEIANMKSTIDNWQMEYNTNTNELENHYQTQMQQFDQHLRDCNDEITSLRNRLENNVEEKRQYEKQHNLDLTNLKEANTEKSKLQQENIELKKMLEDNSNAEDTMLSQIAQYNRETDNLNLSLNQSFEKIKNLELCLATPNLRFINLNQAFKNYTRGQNVKIGDDNSLREILLYSYPEIFPDPDLSQNTETGCIPNENLLSGQQNIECRR</sequence>
<dbReference type="AlphaFoldDB" id="A0A914YWW6"/>
<evidence type="ECO:0000256" key="1">
    <source>
        <dbReference type="SAM" id="Coils"/>
    </source>
</evidence>
<accession>A0A914YWW6</accession>
<name>A0A914YWW6_9BILA</name>
<keyword evidence="1" id="KW-0175">Coiled coil</keyword>